<reference evidence="9 10" key="1">
    <citation type="submission" date="2023-10" db="EMBL/GenBank/DDBJ databases">
        <title>Complete Genome Sequence of Limnobacter thiooxidans CS-K2T, Isolated from freshwater lake sediments in Bavaria, Germany.</title>
        <authorList>
            <person name="Naruki M."/>
            <person name="Watanabe A."/>
            <person name="Warashina T."/>
            <person name="Morita T."/>
            <person name="Arakawa K."/>
        </authorList>
    </citation>
    <scope>NUCLEOTIDE SEQUENCE [LARGE SCALE GENOMIC DNA]</scope>
    <source>
        <strain evidence="9 10">CS-K2</strain>
    </source>
</reference>
<keyword evidence="7" id="KW-0472">Membrane</keyword>
<evidence type="ECO:0000256" key="5">
    <source>
        <dbReference type="ARBA" id="ARBA00022777"/>
    </source>
</evidence>
<dbReference type="PANTHER" id="PTHR44936:SF10">
    <property type="entry name" value="SENSOR PROTEIN RSTB"/>
    <property type="match status" value="1"/>
</dbReference>
<organism evidence="9 10">
    <name type="scientific">Limnobacter thiooxidans</name>
    <dbReference type="NCBI Taxonomy" id="131080"/>
    <lineage>
        <taxon>Bacteria</taxon>
        <taxon>Pseudomonadati</taxon>
        <taxon>Pseudomonadota</taxon>
        <taxon>Betaproteobacteria</taxon>
        <taxon>Burkholderiales</taxon>
        <taxon>Burkholderiaceae</taxon>
        <taxon>Limnobacter</taxon>
    </lineage>
</organism>
<sequence length="448" mass="48440">MKSTPIPDQAASPQASAEGLHAPAWVKGLKDQTAPSVRRQQLVTVLWMRTLALCAQVMLLAVVGLLLKVSLPWLTLMGILGALALLNALTFIRLHKGQSVGSFEVAAQLFADLAAFSFVLYFTGGVTNPFVSLYLPLLGLAAALLPWVQVALLAIFSVLAYTVLMTNYLPLVLSNPDDGVHFHLVGMWVNFMVSVLILVGFVARLSSSIRNRDQALGRAQNRLTSEARLAALGNQAASIAHQLGTPVSTISTIVSDWQHEPAMQAHAREMAILSAQVKSITDTLSQLRAQIEVDPRHIADAQLIKPSEWFERTLSTWRTRNPQHEVRLMPSLASIAGEFKVRKELLELGLTTLLDNAAQSQQRAGVQAPLQVGMQCDNNCMTLFVNDSGGGIDAELLPKIGQQLFQANGQGMGLFLLSNLLEREGGKLSLRNLNPGVCASLSLPVLPA</sequence>
<feature type="transmembrane region" description="Helical" evidence="7">
    <location>
        <begin position="153"/>
        <end position="173"/>
    </location>
</feature>
<gene>
    <name evidence="9" type="ORF">RGQ30_01060</name>
</gene>
<keyword evidence="5" id="KW-0418">Kinase</keyword>
<dbReference type="GO" id="GO:0005886">
    <property type="term" value="C:plasma membrane"/>
    <property type="evidence" value="ECO:0007669"/>
    <property type="project" value="TreeGrafter"/>
</dbReference>
<dbReference type="KEGG" id="lto:RGQ30_01060"/>
<dbReference type="InterPro" id="IPR005467">
    <property type="entry name" value="His_kinase_dom"/>
</dbReference>
<feature type="transmembrane region" description="Helical" evidence="7">
    <location>
        <begin position="46"/>
        <end position="67"/>
    </location>
</feature>
<dbReference type="InterPro" id="IPR003594">
    <property type="entry name" value="HATPase_dom"/>
</dbReference>
<dbReference type="GO" id="GO:0000155">
    <property type="term" value="F:phosphorelay sensor kinase activity"/>
    <property type="evidence" value="ECO:0007669"/>
    <property type="project" value="TreeGrafter"/>
</dbReference>
<comment type="catalytic activity">
    <reaction evidence="1">
        <text>ATP + protein L-histidine = ADP + protein N-phospho-L-histidine.</text>
        <dbReference type="EC" id="2.7.13.3"/>
    </reaction>
</comment>
<evidence type="ECO:0000313" key="9">
    <source>
        <dbReference type="EMBL" id="BET24605.1"/>
    </source>
</evidence>
<feature type="transmembrane region" description="Helical" evidence="7">
    <location>
        <begin position="185"/>
        <end position="203"/>
    </location>
</feature>
<dbReference type="SUPFAM" id="SSF55874">
    <property type="entry name" value="ATPase domain of HSP90 chaperone/DNA topoisomerase II/histidine kinase"/>
    <property type="match status" value="1"/>
</dbReference>
<protein>
    <recommendedName>
        <fullName evidence="2">histidine kinase</fullName>
        <ecNumber evidence="2">2.7.13.3</ecNumber>
    </recommendedName>
</protein>
<feature type="transmembrane region" description="Helical" evidence="7">
    <location>
        <begin position="73"/>
        <end position="94"/>
    </location>
</feature>
<keyword evidence="10" id="KW-1185">Reference proteome</keyword>
<evidence type="ECO:0000256" key="6">
    <source>
        <dbReference type="ARBA" id="ARBA00022840"/>
    </source>
</evidence>
<dbReference type="EMBL" id="AP028947">
    <property type="protein sequence ID" value="BET24605.1"/>
    <property type="molecule type" value="Genomic_DNA"/>
</dbReference>
<dbReference type="InterPro" id="IPR004358">
    <property type="entry name" value="Sig_transdc_His_kin-like_C"/>
</dbReference>
<dbReference type="Gene3D" id="3.30.565.10">
    <property type="entry name" value="Histidine kinase-like ATPase, C-terminal domain"/>
    <property type="match status" value="1"/>
</dbReference>
<proteinExistence type="predicted"/>
<evidence type="ECO:0000256" key="2">
    <source>
        <dbReference type="ARBA" id="ARBA00012438"/>
    </source>
</evidence>
<dbReference type="GO" id="GO:0005524">
    <property type="term" value="F:ATP binding"/>
    <property type="evidence" value="ECO:0007669"/>
    <property type="project" value="UniProtKB-KW"/>
</dbReference>
<keyword evidence="6 9" id="KW-0067">ATP-binding</keyword>
<keyword evidence="7" id="KW-1133">Transmembrane helix</keyword>
<evidence type="ECO:0000256" key="7">
    <source>
        <dbReference type="SAM" id="Phobius"/>
    </source>
</evidence>
<evidence type="ECO:0000256" key="3">
    <source>
        <dbReference type="ARBA" id="ARBA00022679"/>
    </source>
</evidence>
<dbReference type="PANTHER" id="PTHR44936">
    <property type="entry name" value="SENSOR PROTEIN CREC"/>
    <property type="match status" value="1"/>
</dbReference>
<dbReference type="SMART" id="SM00387">
    <property type="entry name" value="HATPase_c"/>
    <property type="match status" value="1"/>
</dbReference>
<dbReference type="RefSeq" id="WP_130557154.1">
    <property type="nucleotide sequence ID" value="NZ_AP028947.1"/>
</dbReference>
<keyword evidence="4" id="KW-0547">Nucleotide-binding</keyword>
<evidence type="ECO:0000256" key="1">
    <source>
        <dbReference type="ARBA" id="ARBA00000085"/>
    </source>
</evidence>
<evidence type="ECO:0000259" key="8">
    <source>
        <dbReference type="PROSITE" id="PS50109"/>
    </source>
</evidence>
<dbReference type="InterPro" id="IPR036890">
    <property type="entry name" value="HATPase_C_sf"/>
</dbReference>
<dbReference type="PRINTS" id="PR00344">
    <property type="entry name" value="BCTRLSENSOR"/>
</dbReference>
<evidence type="ECO:0000256" key="4">
    <source>
        <dbReference type="ARBA" id="ARBA00022741"/>
    </source>
</evidence>
<keyword evidence="3" id="KW-0808">Transferase</keyword>
<feature type="domain" description="Histidine kinase" evidence="8">
    <location>
        <begin position="238"/>
        <end position="447"/>
    </location>
</feature>
<dbReference type="AlphaFoldDB" id="A0AA86J4K6"/>
<dbReference type="EC" id="2.7.13.3" evidence="2"/>
<evidence type="ECO:0000313" key="10">
    <source>
        <dbReference type="Proteomes" id="UP001329151"/>
    </source>
</evidence>
<dbReference type="Gene3D" id="1.10.287.130">
    <property type="match status" value="1"/>
</dbReference>
<dbReference type="Proteomes" id="UP001329151">
    <property type="component" value="Chromosome"/>
</dbReference>
<dbReference type="PROSITE" id="PS50109">
    <property type="entry name" value="HIS_KIN"/>
    <property type="match status" value="1"/>
</dbReference>
<dbReference type="InterPro" id="IPR050980">
    <property type="entry name" value="2C_sensor_his_kinase"/>
</dbReference>
<name>A0AA86J4K6_9BURK</name>
<accession>A0AA86J4K6</accession>
<dbReference type="Pfam" id="PF02518">
    <property type="entry name" value="HATPase_c"/>
    <property type="match status" value="1"/>
</dbReference>
<keyword evidence="7" id="KW-0812">Transmembrane</keyword>